<reference evidence="1 2" key="1">
    <citation type="journal article" date="2018" name="Genome Biol. Evol.">
        <title>Multiple Roots of Fruiting Body Formation in Amoebozoa.</title>
        <authorList>
            <person name="Hillmann F."/>
            <person name="Forbes G."/>
            <person name="Novohradska S."/>
            <person name="Ferling I."/>
            <person name="Riege K."/>
            <person name="Groth M."/>
            <person name="Westermann M."/>
            <person name="Marz M."/>
            <person name="Spaller T."/>
            <person name="Winckler T."/>
            <person name="Schaap P."/>
            <person name="Glockner G."/>
        </authorList>
    </citation>
    <scope>NUCLEOTIDE SEQUENCE [LARGE SCALE GENOMIC DNA]</scope>
    <source>
        <strain evidence="1 2">Jena</strain>
    </source>
</reference>
<dbReference type="PANTHER" id="PTHR10292:SF1">
    <property type="entry name" value="CLATHRIN HEAVY CHAIN"/>
    <property type="match status" value="1"/>
</dbReference>
<dbReference type="PANTHER" id="PTHR10292">
    <property type="entry name" value="CLATHRIN HEAVY CHAIN RELATED"/>
    <property type="match status" value="1"/>
</dbReference>
<organism evidence="1 2">
    <name type="scientific">Planoprotostelium fungivorum</name>
    <dbReference type="NCBI Taxonomy" id="1890364"/>
    <lineage>
        <taxon>Eukaryota</taxon>
        <taxon>Amoebozoa</taxon>
        <taxon>Evosea</taxon>
        <taxon>Variosea</taxon>
        <taxon>Cavosteliida</taxon>
        <taxon>Cavosteliaceae</taxon>
        <taxon>Planoprotostelium</taxon>
    </lineage>
</organism>
<dbReference type="SUPFAM" id="SSF50989">
    <property type="entry name" value="Clathrin heavy-chain terminal domain"/>
    <property type="match status" value="1"/>
</dbReference>
<comment type="caution">
    <text evidence="1">The sequence shown here is derived from an EMBL/GenBank/DDBJ whole genome shotgun (WGS) entry which is preliminary data.</text>
</comment>
<gene>
    <name evidence="1" type="ORF">PROFUN_14950</name>
</gene>
<keyword evidence="2" id="KW-1185">Reference proteome</keyword>
<dbReference type="GO" id="GO:0032051">
    <property type="term" value="F:clathrin light chain binding"/>
    <property type="evidence" value="ECO:0007669"/>
    <property type="project" value="TreeGrafter"/>
</dbReference>
<accession>A0A2P6MY89</accession>
<protein>
    <submittedName>
        <fullName evidence="1">Clathrin heavy chain 1-like</fullName>
    </submittedName>
</protein>
<dbReference type="InParanoid" id="A0A2P6MY89"/>
<dbReference type="GO" id="GO:0030130">
    <property type="term" value="C:clathrin coat of trans-Golgi network vesicle"/>
    <property type="evidence" value="ECO:0007669"/>
    <property type="project" value="InterPro"/>
</dbReference>
<dbReference type="STRING" id="1890364.A0A2P6MY89"/>
<dbReference type="GO" id="GO:0030132">
    <property type="term" value="C:clathrin coat of coated pit"/>
    <property type="evidence" value="ECO:0007669"/>
    <property type="project" value="InterPro"/>
</dbReference>
<name>A0A2P6MY89_9EUKA</name>
<dbReference type="Gene3D" id="2.130.10.110">
    <property type="entry name" value="Clathrin heavy-chain terminal domain"/>
    <property type="match status" value="1"/>
</dbReference>
<dbReference type="GO" id="GO:0006886">
    <property type="term" value="P:intracellular protein transport"/>
    <property type="evidence" value="ECO:0007669"/>
    <property type="project" value="InterPro"/>
</dbReference>
<evidence type="ECO:0000313" key="1">
    <source>
        <dbReference type="EMBL" id="PRP76681.1"/>
    </source>
</evidence>
<dbReference type="Pfam" id="PF01394">
    <property type="entry name" value="Clathrin_propel"/>
    <property type="match status" value="1"/>
</dbReference>
<dbReference type="Proteomes" id="UP000241769">
    <property type="component" value="Unassembled WGS sequence"/>
</dbReference>
<dbReference type="GO" id="GO:0006898">
    <property type="term" value="P:receptor-mediated endocytosis"/>
    <property type="evidence" value="ECO:0007669"/>
    <property type="project" value="TreeGrafter"/>
</dbReference>
<dbReference type="GO" id="GO:0071439">
    <property type="term" value="C:clathrin complex"/>
    <property type="evidence" value="ECO:0007669"/>
    <property type="project" value="TreeGrafter"/>
</dbReference>
<dbReference type="InterPro" id="IPR016025">
    <property type="entry name" value="Clathrin_H-chain_N"/>
</dbReference>
<dbReference type="AlphaFoldDB" id="A0A2P6MY89"/>
<evidence type="ECO:0000313" key="2">
    <source>
        <dbReference type="Proteomes" id="UP000241769"/>
    </source>
</evidence>
<dbReference type="InterPro" id="IPR022365">
    <property type="entry name" value="Clathrin_H-chain_propeller_rpt"/>
</dbReference>
<feature type="non-terminal residue" evidence="1">
    <location>
        <position position="228"/>
    </location>
</feature>
<proteinExistence type="predicted"/>
<sequence>MALPIRFQEVLQLPALGINPAAIGFAFLTMESDRYIVVREVAATPEQKSQIAIIDMQNPGNVVRRPITADSAIQHPTQNIIALKAGNMLQIFNLDQKAKLKATTMTDAVVYWRWISTSTIALVTATAAYHWALEGQSEPVKVFDRHQSLADCQIINYKADDDQKWLCVVGIAQRDGRIAGAMQLYSTEKKVSQAIEGHASAFGSFVVDGGNKPSTIFTFAKKTGTEAK</sequence>
<dbReference type="OrthoDB" id="2113814at2759"/>
<dbReference type="EMBL" id="MDYQ01000308">
    <property type="protein sequence ID" value="PRP76681.1"/>
    <property type="molecule type" value="Genomic_DNA"/>
</dbReference>
<dbReference type="GO" id="GO:0005198">
    <property type="term" value="F:structural molecule activity"/>
    <property type="evidence" value="ECO:0007669"/>
    <property type="project" value="InterPro"/>
</dbReference>